<dbReference type="Gene3D" id="3.10.50.40">
    <property type="match status" value="3"/>
</dbReference>
<dbReference type="Proteomes" id="UP000027138">
    <property type="component" value="Unassembled WGS sequence"/>
</dbReference>
<dbReference type="FunFam" id="1.25.40.10:FF:000008">
    <property type="entry name" value="Peptidylprolyl isomerase"/>
    <property type="match status" value="1"/>
</dbReference>
<feature type="compositionally biased region" description="Basic and acidic residues" evidence="11">
    <location>
        <begin position="1"/>
        <end position="11"/>
    </location>
</feature>
<dbReference type="KEGG" id="jcu:105630825"/>
<keyword evidence="10" id="KW-0175">Coiled coil</keyword>
<dbReference type="PROSITE" id="PS50005">
    <property type="entry name" value="TPR"/>
    <property type="match status" value="1"/>
</dbReference>
<evidence type="ECO:0000256" key="6">
    <source>
        <dbReference type="ARBA" id="ARBA00023110"/>
    </source>
</evidence>
<evidence type="ECO:0000256" key="8">
    <source>
        <dbReference type="PROSITE-ProRule" id="PRU00277"/>
    </source>
</evidence>
<dbReference type="PANTHER" id="PTHR46512:SF9">
    <property type="entry name" value="PEPTIDYLPROLYL ISOMERASE"/>
    <property type="match status" value="1"/>
</dbReference>
<dbReference type="InterPro" id="IPR050754">
    <property type="entry name" value="FKBP4/5/8-like"/>
</dbReference>
<dbReference type="FunFam" id="3.10.50.40:FF:000017">
    <property type="entry name" value="Peptidylprolyl isomerase"/>
    <property type="match status" value="1"/>
</dbReference>
<reference evidence="13 14" key="1">
    <citation type="journal article" date="2014" name="PLoS ONE">
        <title>Global Analysis of Gene Expression Profiles in Physic Nut (Jatropha curcas L.) Seedlings Exposed to Salt Stress.</title>
        <authorList>
            <person name="Zhang L."/>
            <person name="Zhang C."/>
            <person name="Wu P."/>
            <person name="Chen Y."/>
            <person name="Li M."/>
            <person name="Jiang H."/>
            <person name="Wu G."/>
        </authorList>
    </citation>
    <scope>NUCLEOTIDE SEQUENCE [LARGE SCALE GENOMIC DNA]</scope>
    <source>
        <strain evidence="14">cv. GZQX0401</strain>
        <tissue evidence="13">Young leaves</tissue>
    </source>
</reference>
<evidence type="ECO:0000256" key="11">
    <source>
        <dbReference type="SAM" id="MobiDB-lite"/>
    </source>
</evidence>
<dbReference type="AlphaFoldDB" id="A0A067LBX0"/>
<dbReference type="InterPro" id="IPR001179">
    <property type="entry name" value="PPIase_FKBP_dom"/>
</dbReference>
<feature type="domain" description="PPIase FKBP-type" evidence="12">
    <location>
        <begin position="62"/>
        <end position="149"/>
    </location>
</feature>
<dbReference type="SMART" id="SM00028">
    <property type="entry name" value="TPR"/>
    <property type="match status" value="3"/>
</dbReference>
<dbReference type="Gene3D" id="1.25.40.10">
    <property type="entry name" value="Tetratricopeptide repeat domain"/>
    <property type="match status" value="1"/>
</dbReference>
<dbReference type="OrthoDB" id="1902587at2759"/>
<comment type="similarity">
    <text evidence="2">Belongs to the FKBP-type PPIase family.</text>
</comment>
<evidence type="ECO:0000256" key="5">
    <source>
        <dbReference type="ARBA" id="ARBA00022803"/>
    </source>
</evidence>
<dbReference type="InterPro" id="IPR011990">
    <property type="entry name" value="TPR-like_helical_dom_sf"/>
</dbReference>
<dbReference type="SUPFAM" id="SSF48452">
    <property type="entry name" value="TPR-like"/>
    <property type="match status" value="1"/>
</dbReference>
<feature type="coiled-coil region" evidence="10">
    <location>
        <begin position="517"/>
        <end position="583"/>
    </location>
</feature>
<accession>A0A067LBX0</accession>
<feature type="compositionally biased region" description="Acidic residues" evidence="11">
    <location>
        <begin position="12"/>
        <end position="24"/>
    </location>
</feature>
<dbReference type="PANTHER" id="PTHR46512">
    <property type="entry name" value="PEPTIDYLPROLYL ISOMERASE"/>
    <property type="match status" value="1"/>
</dbReference>
<keyword evidence="7 8" id="KW-0413">Isomerase</keyword>
<dbReference type="PROSITE" id="PS50059">
    <property type="entry name" value="FKBP_PPIASE"/>
    <property type="match status" value="3"/>
</dbReference>
<dbReference type="Pfam" id="PF00254">
    <property type="entry name" value="FKBP_C"/>
    <property type="match status" value="3"/>
</dbReference>
<sequence>MRLEKGAHLSDIDDEDELDEEPGEVIESAPPLKVGEEREISNSGIKKKLLKRGLGWETPEFNDEVTVHYVGTLLDGTKFDSTRDRGEPMTLKLGQGDVIAGLDHGIISMKKGECALFTVPAELGYGVSGSDNVPPNSVVLFEVELISWITVVDVSKDGGIIKKIMKRGTRIERPGDMDEVHVKYEVTLADGTVVGQTPEEGIEFHLKDGHLCPALPKALITMRRGEKVKLIVQPQYGFGEEGMDANGGIHSVPQNSILNMDLELVSFKPVVDVTGDAKVLKKILKEGEGTLVANEGAIVTIRYTARLQEGTVFEKKGLDGEHPLQFVTDEEQVIAGLDRAAATMKKGEQAVLTIHPEYGFGSIEVKRDLAIVPPSSVLVYEVEMLDFLKEKAPWEMNNQEKIEAACIKKEEGNLLFKSGKYQKAGKKYDKAVDYVVEEESFGDNEQKLVKSLIVSCWLNGAACSLKLDDLQGAIKLCSKVLDIEYNNVKALYRRAQAYIRILDLFSAEVDIKKALEVDPQSREVKSLQKMLKQLQAESNKRDAKLYSNMFAHMTKETSVATKKLKVEKEEDKKKEEVMAMEMENFTDAAGSAGNRTIIDSC</sequence>
<evidence type="ECO:0000313" key="13">
    <source>
        <dbReference type="EMBL" id="KDP41599.1"/>
    </source>
</evidence>
<comment type="catalytic activity">
    <reaction evidence="1 8">
        <text>[protein]-peptidylproline (omega=180) = [protein]-peptidylproline (omega=0)</text>
        <dbReference type="Rhea" id="RHEA:16237"/>
        <dbReference type="Rhea" id="RHEA-COMP:10747"/>
        <dbReference type="Rhea" id="RHEA-COMP:10748"/>
        <dbReference type="ChEBI" id="CHEBI:83833"/>
        <dbReference type="ChEBI" id="CHEBI:83834"/>
        <dbReference type="EC" id="5.2.1.8"/>
    </reaction>
</comment>
<evidence type="ECO:0000256" key="10">
    <source>
        <dbReference type="SAM" id="Coils"/>
    </source>
</evidence>
<evidence type="ECO:0000259" key="12">
    <source>
        <dbReference type="PROSITE" id="PS50059"/>
    </source>
</evidence>
<dbReference type="InterPro" id="IPR019734">
    <property type="entry name" value="TPR_rpt"/>
</dbReference>
<dbReference type="EMBL" id="KK914318">
    <property type="protein sequence ID" value="KDP41599.1"/>
    <property type="molecule type" value="Genomic_DNA"/>
</dbReference>
<evidence type="ECO:0000256" key="7">
    <source>
        <dbReference type="ARBA" id="ARBA00023235"/>
    </source>
</evidence>
<evidence type="ECO:0000256" key="3">
    <source>
        <dbReference type="ARBA" id="ARBA00013194"/>
    </source>
</evidence>
<dbReference type="GO" id="GO:0003755">
    <property type="term" value="F:peptidyl-prolyl cis-trans isomerase activity"/>
    <property type="evidence" value="ECO:0007669"/>
    <property type="project" value="UniProtKB-KW"/>
</dbReference>
<keyword evidence="5 9" id="KW-0802">TPR repeat</keyword>
<evidence type="ECO:0000256" key="1">
    <source>
        <dbReference type="ARBA" id="ARBA00000971"/>
    </source>
</evidence>
<gene>
    <name evidence="13" type="ORF">JCGZ_16006</name>
</gene>
<dbReference type="InterPro" id="IPR046357">
    <property type="entry name" value="PPIase_dom_sf"/>
</dbReference>
<name>A0A067LBX0_JATCU</name>
<dbReference type="STRING" id="180498.A0A067LBX0"/>
<evidence type="ECO:0000256" key="2">
    <source>
        <dbReference type="ARBA" id="ARBA00006577"/>
    </source>
</evidence>
<protein>
    <recommendedName>
        <fullName evidence="3 8">peptidylprolyl isomerase</fullName>
        <ecNumber evidence="3 8">5.2.1.8</ecNumber>
    </recommendedName>
</protein>
<feature type="domain" description="PPIase FKBP-type" evidence="12">
    <location>
        <begin position="296"/>
        <end position="388"/>
    </location>
</feature>
<proteinExistence type="inferred from homology"/>
<evidence type="ECO:0000256" key="9">
    <source>
        <dbReference type="PROSITE-ProRule" id="PRU00339"/>
    </source>
</evidence>
<organism evidence="13 14">
    <name type="scientific">Jatropha curcas</name>
    <name type="common">Barbados nut</name>
    <dbReference type="NCBI Taxonomy" id="180498"/>
    <lineage>
        <taxon>Eukaryota</taxon>
        <taxon>Viridiplantae</taxon>
        <taxon>Streptophyta</taxon>
        <taxon>Embryophyta</taxon>
        <taxon>Tracheophyta</taxon>
        <taxon>Spermatophyta</taxon>
        <taxon>Magnoliopsida</taxon>
        <taxon>eudicotyledons</taxon>
        <taxon>Gunneridae</taxon>
        <taxon>Pentapetalae</taxon>
        <taxon>rosids</taxon>
        <taxon>fabids</taxon>
        <taxon>Malpighiales</taxon>
        <taxon>Euphorbiaceae</taxon>
        <taxon>Crotonoideae</taxon>
        <taxon>Jatropheae</taxon>
        <taxon>Jatropha</taxon>
    </lineage>
</organism>
<dbReference type="SUPFAM" id="SSF54534">
    <property type="entry name" value="FKBP-like"/>
    <property type="match status" value="3"/>
</dbReference>
<keyword evidence="6 8" id="KW-0697">Rotamase</keyword>
<feature type="repeat" description="TPR" evidence="9">
    <location>
        <begin position="488"/>
        <end position="521"/>
    </location>
</feature>
<dbReference type="FunFam" id="3.10.50.40:FF:000006">
    <property type="entry name" value="Peptidyl-prolyl cis-trans isomerase"/>
    <property type="match status" value="1"/>
</dbReference>
<keyword evidence="4" id="KW-0677">Repeat</keyword>
<feature type="domain" description="PPIase FKBP-type" evidence="12">
    <location>
        <begin position="177"/>
        <end position="268"/>
    </location>
</feature>
<keyword evidence="14" id="KW-1185">Reference proteome</keyword>
<feature type="region of interest" description="Disordered" evidence="11">
    <location>
        <begin position="1"/>
        <end position="38"/>
    </location>
</feature>
<evidence type="ECO:0000256" key="4">
    <source>
        <dbReference type="ARBA" id="ARBA00022737"/>
    </source>
</evidence>
<evidence type="ECO:0000313" key="14">
    <source>
        <dbReference type="Proteomes" id="UP000027138"/>
    </source>
</evidence>
<dbReference type="EC" id="5.2.1.8" evidence="3 8"/>